<dbReference type="Proteomes" id="UP000663829">
    <property type="component" value="Unassembled WGS sequence"/>
</dbReference>
<dbReference type="OrthoDB" id="771136at2759"/>
<gene>
    <name evidence="3" type="ORF">GPM918_LOCUS20713</name>
    <name evidence="4" type="ORF">SRO942_LOCUS20710</name>
</gene>
<evidence type="ECO:0000313" key="4">
    <source>
        <dbReference type="EMBL" id="CAF3905261.1"/>
    </source>
</evidence>
<dbReference type="PANTHER" id="PTHR47966">
    <property type="entry name" value="BETA-SITE APP-CLEAVING ENZYME, ISOFORM A-RELATED"/>
    <property type="match status" value="1"/>
</dbReference>
<protein>
    <recommendedName>
        <fullName evidence="2">Peptidase A1 domain-containing protein</fullName>
    </recommendedName>
</protein>
<dbReference type="GO" id="GO:0004190">
    <property type="term" value="F:aspartic-type endopeptidase activity"/>
    <property type="evidence" value="ECO:0007669"/>
    <property type="project" value="InterPro"/>
</dbReference>
<dbReference type="SUPFAM" id="SSF50630">
    <property type="entry name" value="Acid proteases"/>
    <property type="match status" value="1"/>
</dbReference>
<dbReference type="PROSITE" id="PS51767">
    <property type="entry name" value="PEPTIDASE_A1"/>
    <property type="match status" value="1"/>
</dbReference>
<evidence type="ECO:0000259" key="2">
    <source>
        <dbReference type="PROSITE" id="PS51767"/>
    </source>
</evidence>
<evidence type="ECO:0000313" key="5">
    <source>
        <dbReference type="Proteomes" id="UP000663829"/>
    </source>
</evidence>
<dbReference type="Gene3D" id="2.40.70.10">
    <property type="entry name" value="Acid Proteases"/>
    <property type="match status" value="2"/>
</dbReference>
<evidence type="ECO:0000256" key="1">
    <source>
        <dbReference type="ARBA" id="ARBA00007447"/>
    </source>
</evidence>
<comment type="similarity">
    <text evidence="1">Belongs to the peptidase A1 family.</text>
</comment>
<feature type="domain" description="Peptidase A1" evidence="2">
    <location>
        <begin position="1"/>
        <end position="259"/>
    </location>
</feature>
<accession>A0A814S4X9</accession>
<dbReference type="EMBL" id="CAJNOQ010006616">
    <property type="protein sequence ID" value="CAF1141551.1"/>
    <property type="molecule type" value="Genomic_DNA"/>
</dbReference>
<sequence length="259" mass="28688">MPGNRKYNSGKSSTFKKLGNGHKAFDITYEDGTGASGVFVKDTVTIGGIKVLHQTFGSANKVDQDRSNVYDGILGLTIPITSDDKSKSVLYNLYQQKKIKQPIFSFYLAADPSATIGGEFIIGGIDKSKYIGRITYFRASVKDMYQATFTSITVNNHQISDSNQQFYLDTGTAFIIGPPKQIRKLHQQIGLTYNDKLDAYVVNCDDKLKLPSVVFTIANQPFPLTPEQYIYTNTDDNENPYCATTFESGRSYGANGQNL</sequence>
<dbReference type="InterPro" id="IPR001461">
    <property type="entry name" value="Aspartic_peptidase_A1"/>
</dbReference>
<feature type="non-terminal residue" evidence="3">
    <location>
        <position position="1"/>
    </location>
</feature>
<name>A0A814S4X9_9BILA</name>
<dbReference type="EMBL" id="CAJOBC010006616">
    <property type="protein sequence ID" value="CAF3905261.1"/>
    <property type="molecule type" value="Genomic_DNA"/>
</dbReference>
<dbReference type="AlphaFoldDB" id="A0A814S4X9"/>
<reference evidence="3" key="1">
    <citation type="submission" date="2021-02" db="EMBL/GenBank/DDBJ databases">
        <authorList>
            <person name="Nowell W R."/>
        </authorList>
    </citation>
    <scope>NUCLEOTIDE SEQUENCE</scope>
</reference>
<dbReference type="PANTHER" id="PTHR47966:SF51">
    <property type="entry name" value="BETA-SITE APP-CLEAVING ENZYME, ISOFORM A-RELATED"/>
    <property type="match status" value="1"/>
</dbReference>
<dbReference type="PRINTS" id="PR00792">
    <property type="entry name" value="PEPSIN"/>
</dbReference>
<evidence type="ECO:0000313" key="3">
    <source>
        <dbReference type="EMBL" id="CAF1141551.1"/>
    </source>
</evidence>
<dbReference type="GO" id="GO:0005764">
    <property type="term" value="C:lysosome"/>
    <property type="evidence" value="ECO:0007669"/>
    <property type="project" value="TreeGrafter"/>
</dbReference>
<dbReference type="GO" id="GO:0006508">
    <property type="term" value="P:proteolysis"/>
    <property type="evidence" value="ECO:0007669"/>
    <property type="project" value="InterPro"/>
</dbReference>
<dbReference type="InterPro" id="IPR021109">
    <property type="entry name" value="Peptidase_aspartic_dom_sf"/>
</dbReference>
<comment type="caution">
    <text evidence="3">The sequence shown here is derived from an EMBL/GenBank/DDBJ whole genome shotgun (WGS) entry which is preliminary data.</text>
</comment>
<keyword evidence="5" id="KW-1185">Reference proteome</keyword>
<dbReference type="CDD" id="cd05471">
    <property type="entry name" value="pepsin_like"/>
    <property type="match status" value="1"/>
</dbReference>
<dbReference type="InterPro" id="IPR034164">
    <property type="entry name" value="Pepsin-like_dom"/>
</dbReference>
<dbReference type="Pfam" id="PF00026">
    <property type="entry name" value="Asp"/>
    <property type="match status" value="1"/>
</dbReference>
<proteinExistence type="inferred from homology"/>
<dbReference type="InterPro" id="IPR033121">
    <property type="entry name" value="PEPTIDASE_A1"/>
</dbReference>
<dbReference type="Proteomes" id="UP000681722">
    <property type="component" value="Unassembled WGS sequence"/>
</dbReference>
<organism evidence="3 5">
    <name type="scientific">Didymodactylos carnosus</name>
    <dbReference type="NCBI Taxonomy" id="1234261"/>
    <lineage>
        <taxon>Eukaryota</taxon>
        <taxon>Metazoa</taxon>
        <taxon>Spiralia</taxon>
        <taxon>Gnathifera</taxon>
        <taxon>Rotifera</taxon>
        <taxon>Eurotatoria</taxon>
        <taxon>Bdelloidea</taxon>
        <taxon>Philodinida</taxon>
        <taxon>Philodinidae</taxon>
        <taxon>Didymodactylos</taxon>
    </lineage>
</organism>